<comment type="caution">
    <text evidence="12">The sequence shown here is derived from an EMBL/GenBank/DDBJ whole genome shotgun (WGS) entry which is preliminary data.</text>
</comment>
<evidence type="ECO:0000256" key="9">
    <source>
        <dbReference type="ARBA" id="ARBA00023136"/>
    </source>
</evidence>
<accession>A0A4Y3KLK4</accession>
<dbReference type="Proteomes" id="UP000320461">
    <property type="component" value="Unassembled WGS sequence"/>
</dbReference>
<feature type="transmembrane region" description="Helical" evidence="11">
    <location>
        <begin position="20"/>
        <end position="39"/>
    </location>
</feature>
<evidence type="ECO:0000256" key="1">
    <source>
        <dbReference type="ARBA" id="ARBA00004162"/>
    </source>
</evidence>
<keyword evidence="6" id="KW-0653">Protein transport</keyword>
<evidence type="ECO:0000256" key="7">
    <source>
        <dbReference type="ARBA" id="ARBA00022989"/>
    </source>
</evidence>
<keyword evidence="4" id="KW-1003">Cell membrane</keyword>
<comment type="similarity">
    <text evidence="2">Belongs to the YajC family.</text>
</comment>
<keyword evidence="9 11" id="KW-0472">Membrane</keyword>
<keyword evidence="5 11" id="KW-0812">Transmembrane</keyword>
<evidence type="ECO:0000256" key="4">
    <source>
        <dbReference type="ARBA" id="ARBA00022475"/>
    </source>
</evidence>
<dbReference type="SMART" id="SM01323">
    <property type="entry name" value="YajC"/>
    <property type="match status" value="1"/>
</dbReference>
<dbReference type="Pfam" id="PF02699">
    <property type="entry name" value="YajC"/>
    <property type="match status" value="1"/>
</dbReference>
<evidence type="ECO:0000256" key="8">
    <source>
        <dbReference type="ARBA" id="ARBA00023010"/>
    </source>
</evidence>
<evidence type="ECO:0000313" key="13">
    <source>
        <dbReference type="Proteomes" id="UP000320461"/>
    </source>
</evidence>
<keyword evidence="3" id="KW-0813">Transport</keyword>
<name>A0A4Y3KLK4_9CELL</name>
<evidence type="ECO:0008006" key="14">
    <source>
        <dbReference type="Google" id="ProtNLM"/>
    </source>
</evidence>
<evidence type="ECO:0000256" key="2">
    <source>
        <dbReference type="ARBA" id="ARBA00006742"/>
    </source>
</evidence>
<sequence>MTQLSVALAATNATTSNTGGGGYSMFLILALAVGAFWFMSRRARKQQKAQQEFRNTLEPGDEVMTASGMMGYVVEIEDDAITLESTPGGSQTRWVRAAIAKKIEPPVVYDDEEDVEDDADLTDEERAAAADDAVIDVPDDLSSLPPTRGDDETDRK</sequence>
<keyword evidence="7 11" id="KW-1133">Transmembrane helix</keyword>
<evidence type="ECO:0000256" key="10">
    <source>
        <dbReference type="SAM" id="MobiDB-lite"/>
    </source>
</evidence>
<dbReference type="RefSeq" id="WP_229747556.1">
    <property type="nucleotide sequence ID" value="NZ_BJLQ01000012.1"/>
</dbReference>
<feature type="region of interest" description="Disordered" evidence="10">
    <location>
        <begin position="108"/>
        <end position="156"/>
    </location>
</feature>
<dbReference type="GO" id="GO:0015031">
    <property type="term" value="P:protein transport"/>
    <property type="evidence" value="ECO:0007669"/>
    <property type="project" value="UniProtKB-KW"/>
</dbReference>
<dbReference type="PANTHER" id="PTHR33909">
    <property type="entry name" value="SEC TRANSLOCON ACCESSORY COMPLEX SUBUNIT YAJC"/>
    <property type="match status" value="1"/>
</dbReference>
<dbReference type="InterPro" id="IPR003849">
    <property type="entry name" value="Preprotein_translocase_YajC"/>
</dbReference>
<dbReference type="GO" id="GO:0005886">
    <property type="term" value="C:plasma membrane"/>
    <property type="evidence" value="ECO:0007669"/>
    <property type="project" value="UniProtKB-SubCell"/>
</dbReference>
<evidence type="ECO:0000256" key="11">
    <source>
        <dbReference type="SAM" id="Phobius"/>
    </source>
</evidence>
<proteinExistence type="inferred from homology"/>
<evidence type="ECO:0000256" key="5">
    <source>
        <dbReference type="ARBA" id="ARBA00022692"/>
    </source>
</evidence>
<reference evidence="12 13" key="1">
    <citation type="submission" date="2019-06" db="EMBL/GenBank/DDBJ databases">
        <title>Whole genome shotgun sequence of Cellulomonas gelida NBRC 3748.</title>
        <authorList>
            <person name="Hosoyama A."/>
            <person name="Uohara A."/>
            <person name="Ohji S."/>
            <person name="Ichikawa N."/>
        </authorList>
    </citation>
    <scope>NUCLEOTIDE SEQUENCE [LARGE SCALE GENOMIC DNA]</scope>
    <source>
        <strain evidence="12 13">NBRC 3748</strain>
    </source>
</reference>
<protein>
    <recommendedName>
        <fullName evidence="14">Preprotein translocase subunit YajC</fullName>
    </recommendedName>
</protein>
<evidence type="ECO:0000256" key="3">
    <source>
        <dbReference type="ARBA" id="ARBA00022448"/>
    </source>
</evidence>
<feature type="compositionally biased region" description="Acidic residues" evidence="10">
    <location>
        <begin position="109"/>
        <end position="123"/>
    </location>
</feature>
<dbReference type="EMBL" id="BJLQ01000012">
    <property type="protein sequence ID" value="GEA84264.1"/>
    <property type="molecule type" value="Genomic_DNA"/>
</dbReference>
<evidence type="ECO:0000256" key="6">
    <source>
        <dbReference type="ARBA" id="ARBA00022927"/>
    </source>
</evidence>
<dbReference type="NCBIfam" id="TIGR00739">
    <property type="entry name" value="yajC"/>
    <property type="match status" value="1"/>
</dbReference>
<gene>
    <name evidence="12" type="ORF">CGE01nite_15150</name>
</gene>
<keyword evidence="8" id="KW-0811">Translocation</keyword>
<organism evidence="12 13">
    <name type="scientific">Cellulomonas gelida</name>
    <dbReference type="NCBI Taxonomy" id="1712"/>
    <lineage>
        <taxon>Bacteria</taxon>
        <taxon>Bacillati</taxon>
        <taxon>Actinomycetota</taxon>
        <taxon>Actinomycetes</taxon>
        <taxon>Micrococcales</taxon>
        <taxon>Cellulomonadaceae</taxon>
        <taxon>Cellulomonas</taxon>
    </lineage>
</organism>
<keyword evidence="13" id="KW-1185">Reference proteome</keyword>
<dbReference type="PANTHER" id="PTHR33909:SF1">
    <property type="entry name" value="SEC TRANSLOCON ACCESSORY COMPLEX SUBUNIT YAJC"/>
    <property type="match status" value="1"/>
</dbReference>
<comment type="subcellular location">
    <subcellularLocation>
        <location evidence="1">Cell membrane</location>
        <topology evidence="1">Single-pass membrane protein</topology>
    </subcellularLocation>
</comment>
<dbReference type="AlphaFoldDB" id="A0A4Y3KLK4"/>
<dbReference type="PRINTS" id="PR01853">
    <property type="entry name" value="YAJCTRNLCASE"/>
</dbReference>
<evidence type="ECO:0000313" key="12">
    <source>
        <dbReference type="EMBL" id="GEA84264.1"/>
    </source>
</evidence>